<keyword evidence="1" id="KW-0663">Pyridoxal phosphate</keyword>
<evidence type="ECO:0000313" key="3">
    <source>
        <dbReference type="EMBL" id="GAC17204.1"/>
    </source>
</evidence>
<sequence>MDHPEFLLSRRQLLSGVAATAAISSMGTSAQSAKSAFTLGNSGNQSADKLASDEGFWRDVASNYNSTQGIINLEHGYWGKMAKPVLEAYDLANKKVNTQNSYYARKNFPEDMRQATHKVAQALGVQDGEIVLTRNATEAIHNLIRQYQGLKPGDAVLLADSDYPSFKSTMHWLQQDQGVASIELLTPSFADQTQLLQCYLDAFEQHPNIKLLLLTHVSNQHGLVFPVKAIVTEANKRGIDVICDCAQSWGLIDYKIPELAVNWAGFNLHKWIGSPVGVGALYMKKATLEKIAPYPGESDSDNSRAYTRVHTATANFAAFMTVPAALDFHHAIGGDNKEARLKYLRNLWFSEAQNLPHIEVLGGKDKMSSTGMSSFRMAGKTSIEEAKKLQQTLENDFGIFTVVRKGLHSGACIRITPQVFTAADDIQKLVDSLKKLA</sequence>
<organism evidence="3 4">
    <name type="scientific">Paraglaciecola arctica BSs20135</name>
    <dbReference type="NCBI Taxonomy" id="493475"/>
    <lineage>
        <taxon>Bacteria</taxon>
        <taxon>Pseudomonadati</taxon>
        <taxon>Pseudomonadota</taxon>
        <taxon>Gammaproteobacteria</taxon>
        <taxon>Alteromonadales</taxon>
        <taxon>Alteromonadaceae</taxon>
        <taxon>Paraglaciecola</taxon>
    </lineage>
</organism>
<dbReference type="InterPro" id="IPR015422">
    <property type="entry name" value="PyrdxlP-dep_Trfase_small"/>
</dbReference>
<dbReference type="STRING" id="493475.GARC_0222"/>
<dbReference type="InterPro" id="IPR006311">
    <property type="entry name" value="TAT_signal"/>
</dbReference>
<dbReference type="EMBL" id="BAEO01000005">
    <property type="protein sequence ID" value="GAC17204.1"/>
    <property type="molecule type" value="Genomic_DNA"/>
</dbReference>
<evidence type="ECO:0000256" key="1">
    <source>
        <dbReference type="ARBA" id="ARBA00022898"/>
    </source>
</evidence>
<dbReference type="Gene3D" id="3.90.1150.10">
    <property type="entry name" value="Aspartate Aminotransferase, domain 1"/>
    <property type="match status" value="1"/>
</dbReference>
<dbReference type="eggNOG" id="COG0520">
    <property type="taxonomic scope" value="Bacteria"/>
</dbReference>
<dbReference type="PROSITE" id="PS51318">
    <property type="entry name" value="TAT"/>
    <property type="match status" value="1"/>
</dbReference>
<protein>
    <recommendedName>
        <fullName evidence="2">Aminotransferase class V domain-containing protein</fullName>
    </recommendedName>
</protein>
<dbReference type="PANTHER" id="PTHR43092">
    <property type="entry name" value="L-CYSTEINE DESULFHYDRASE"/>
    <property type="match status" value="1"/>
</dbReference>
<dbReference type="InterPro" id="IPR015421">
    <property type="entry name" value="PyrdxlP-dep_Trfase_major"/>
</dbReference>
<gene>
    <name evidence="3" type="ORF">GARC_0222</name>
</gene>
<dbReference type="PANTHER" id="PTHR43092:SF6">
    <property type="entry name" value="BLR1280 PROTEIN"/>
    <property type="match status" value="1"/>
</dbReference>
<dbReference type="Pfam" id="PF00266">
    <property type="entry name" value="Aminotran_5"/>
    <property type="match status" value="1"/>
</dbReference>
<reference evidence="3 4" key="1">
    <citation type="journal article" date="2017" name="Antonie Van Leeuwenhoek">
        <title>Rhizobium rhizosphaerae sp. nov., a novel species isolated from rice rhizosphere.</title>
        <authorList>
            <person name="Zhao J.J."/>
            <person name="Zhang J."/>
            <person name="Zhang R.J."/>
            <person name="Zhang C.W."/>
            <person name="Yin H.Q."/>
            <person name="Zhang X.X."/>
        </authorList>
    </citation>
    <scope>NUCLEOTIDE SEQUENCE [LARGE SCALE GENOMIC DNA]</scope>
    <source>
        <strain evidence="3 4">BSs20135</strain>
    </source>
</reference>
<feature type="domain" description="Aminotransferase class V" evidence="2">
    <location>
        <begin position="89"/>
        <end position="415"/>
    </location>
</feature>
<dbReference type="SUPFAM" id="SSF53383">
    <property type="entry name" value="PLP-dependent transferases"/>
    <property type="match status" value="1"/>
</dbReference>
<dbReference type="InterPro" id="IPR000192">
    <property type="entry name" value="Aminotrans_V_dom"/>
</dbReference>
<evidence type="ECO:0000259" key="2">
    <source>
        <dbReference type="Pfam" id="PF00266"/>
    </source>
</evidence>
<comment type="caution">
    <text evidence="3">The sequence shown here is derived from an EMBL/GenBank/DDBJ whole genome shotgun (WGS) entry which is preliminary data.</text>
</comment>
<evidence type="ECO:0000313" key="4">
    <source>
        <dbReference type="Proteomes" id="UP000006327"/>
    </source>
</evidence>
<dbReference type="RefSeq" id="WP_007615794.1">
    <property type="nucleotide sequence ID" value="NZ_BAEO01000005.1"/>
</dbReference>
<name>K6X999_9ALTE</name>
<dbReference type="Proteomes" id="UP000006327">
    <property type="component" value="Unassembled WGS sequence"/>
</dbReference>
<accession>K6X999</accession>
<dbReference type="InterPro" id="IPR015424">
    <property type="entry name" value="PyrdxlP-dep_Trfase"/>
</dbReference>
<dbReference type="AlphaFoldDB" id="K6X999"/>
<dbReference type="Gene3D" id="3.40.640.10">
    <property type="entry name" value="Type I PLP-dependent aspartate aminotransferase-like (Major domain)"/>
    <property type="match status" value="1"/>
</dbReference>
<proteinExistence type="predicted"/>
<keyword evidence="4" id="KW-1185">Reference proteome</keyword>